<dbReference type="AlphaFoldDB" id="A0A224Y4M8"/>
<dbReference type="EMBL" id="GFTR01000955">
    <property type="protein sequence ID" value="JAW15471.1"/>
    <property type="molecule type" value="Transcribed_RNA"/>
</dbReference>
<name>A0A224Y4M8_9HEMI</name>
<sequence length="82" mass="9452">MIIFSNFFGCSLFSWLNLSVIDDGEQGEPIILADFSDAHDRRNVELGSHFIAVLLISNSFKFVKLFKRFSCNINISLFEIFR</sequence>
<protein>
    <submittedName>
        <fullName evidence="1">Uncharacterized protein</fullName>
    </submittedName>
</protein>
<organism evidence="1">
    <name type="scientific">Panstrongylus lignarius</name>
    <dbReference type="NCBI Taxonomy" id="156445"/>
    <lineage>
        <taxon>Eukaryota</taxon>
        <taxon>Metazoa</taxon>
        <taxon>Ecdysozoa</taxon>
        <taxon>Arthropoda</taxon>
        <taxon>Hexapoda</taxon>
        <taxon>Insecta</taxon>
        <taxon>Pterygota</taxon>
        <taxon>Neoptera</taxon>
        <taxon>Paraneoptera</taxon>
        <taxon>Hemiptera</taxon>
        <taxon>Heteroptera</taxon>
        <taxon>Panheteroptera</taxon>
        <taxon>Cimicomorpha</taxon>
        <taxon>Reduviidae</taxon>
        <taxon>Triatominae</taxon>
        <taxon>Panstrongylus</taxon>
    </lineage>
</organism>
<reference evidence="1" key="1">
    <citation type="journal article" date="2018" name="PLoS Negl. Trop. Dis.">
        <title>An insight into the salivary gland and fat body transcriptome of Panstrongylus lignarius (Hemiptera: Heteroptera), the main vector of Chagas disease in Peru.</title>
        <authorList>
            <person name="Nevoa J.C."/>
            <person name="Mendes M.T."/>
            <person name="da Silva M.V."/>
            <person name="Soares S.C."/>
            <person name="Oliveira C.J.F."/>
            <person name="Ribeiro J.M.C."/>
        </authorList>
    </citation>
    <scope>NUCLEOTIDE SEQUENCE</scope>
</reference>
<evidence type="ECO:0000313" key="1">
    <source>
        <dbReference type="EMBL" id="JAW15471.1"/>
    </source>
</evidence>
<proteinExistence type="predicted"/>
<accession>A0A224Y4M8</accession>